<comment type="similarity">
    <text evidence="1">Belongs to the aldo/keto reductase family.</text>
</comment>
<protein>
    <submittedName>
        <fullName evidence="5">Aldo/keto reductase</fullName>
    </submittedName>
</protein>
<dbReference type="PROSITE" id="PS00798">
    <property type="entry name" value="ALDOKETO_REDUCTASE_1"/>
    <property type="match status" value="1"/>
</dbReference>
<name>A0ABD5ZRF6_9EURY</name>
<comment type="caution">
    <text evidence="5">The sequence shown here is derived from an EMBL/GenBank/DDBJ whole genome shotgun (WGS) entry which is preliminary data.</text>
</comment>
<evidence type="ECO:0000256" key="2">
    <source>
        <dbReference type="ARBA" id="ARBA00022857"/>
    </source>
</evidence>
<dbReference type="PIRSF" id="PIRSF000097">
    <property type="entry name" value="AKR"/>
    <property type="match status" value="1"/>
</dbReference>
<sequence>MPGEMPRLGFGTYKHSDRETCIDSVERALALGYRHIDTAQGYENEGYVGEGIARSDVPREDVFLASKLSTENLAYDDVIETTEASLDRLGVDTLDLMYVHWPINTYDPEETLPALDELVDRGLVDNVGVSNFEPRHLAEARDVLDADIFANQVECHALLPQDDLVADARDHDYWLVAYSPIARGEIFDEPAIAETAAKHDASPAQVCLAWLLARDNVAAIPKATGDHIADNYGALDLDLDDEDLARIDAVTDRHRVVDFEEAPWHTTA</sequence>
<evidence type="ECO:0000256" key="1">
    <source>
        <dbReference type="ARBA" id="ARBA00007905"/>
    </source>
</evidence>
<dbReference type="InterPro" id="IPR036812">
    <property type="entry name" value="NAD(P)_OxRdtase_dom_sf"/>
</dbReference>
<dbReference type="PANTHER" id="PTHR43827:SF3">
    <property type="entry name" value="NADP-DEPENDENT OXIDOREDUCTASE DOMAIN-CONTAINING PROTEIN"/>
    <property type="match status" value="1"/>
</dbReference>
<evidence type="ECO:0000256" key="3">
    <source>
        <dbReference type="ARBA" id="ARBA00023002"/>
    </source>
</evidence>
<evidence type="ECO:0000313" key="5">
    <source>
        <dbReference type="EMBL" id="MFC7236031.1"/>
    </source>
</evidence>
<keyword evidence="3" id="KW-0560">Oxidoreductase</keyword>
<keyword evidence="2" id="KW-0521">NADP</keyword>
<evidence type="ECO:0000313" key="6">
    <source>
        <dbReference type="Proteomes" id="UP001596398"/>
    </source>
</evidence>
<reference evidence="5 6" key="1">
    <citation type="journal article" date="2019" name="Int. J. Syst. Evol. Microbiol.">
        <title>The Global Catalogue of Microorganisms (GCM) 10K type strain sequencing project: providing services to taxonomists for standard genome sequencing and annotation.</title>
        <authorList>
            <consortium name="The Broad Institute Genomics Platform"/>
            <consortium name="The Broad Institute Genome Sequencing Center for Infectious Disease"/>
            <person name="Wu L."/>
            <person name="Ma J."/>
        </authorList>
    </citation>
    <scope>NUCLEOTIDE SEQUENCE [LARGE SCALE GENOMIC DNA]</scope>
    <source>
        <strain evidence="5 6">DT85</strain>
    </source>
</reference>
<dbReference type="GeneID" id="79267736"/>
<keyword evidence="6" id="KW-1185">Reference proteome</keyword>
<evidence type="ECO:0000259" key="4">
    <source>
        <dbReference type="Pfam" id="PF00248"/>
    </source>
</evidence>
<dbReference type="Gene3D" id="3.20.20.100">
    <property type="entry name" value="NADP-dependent oxidoreductase domain"/>
    <property type="match status" value="1"/>
</dbReference>
<dbReference type="Proteomes" id="UP001596398">
    <property type="component" value="Unassembled WGS sequence"/>
</dbReference>
<dbReference type="InterPro" id="IPR018170">
    <property type="entry name" value="Aldo/ket_reductase_CS"/>
</dbReference>
<dbReference type="EMBL" id="JBHTAP010000001">
    <property type="protein sequence ID" value="MFC7236031.1"/>
    <property type="molecule type" value="Genomic_DNA"/>
</dbReference>
<dbReference type="InterPro" id="IPR020471">
    <property type="entry name" value="AKR"/>
</dbReference>
<dbReference type="AlphaFoldDB" id="A0ABD5ZRF6"/>
<dbReference type="SUPFAM" id="SSF51430">
    <property type="entry name" value="NAD(P)-linked oxidoreductase"/>
    <property type="match status" value="1"/>
</dbReference>
<dbReference type="GO" id="GO:0016616">
    <property type="term" value="F:oxidoreductase activity, acting on the CH-OH group of donors, NAD or NADP as acceptor"/>
    <property type="evidence" value="ECO:0007669"/>
    <property type="project" value="UniProtKB-ARBA"/>
</dbReference>
<accession>A0ABD5ZRF6</accession>
<dbReference type="RefSeq" id="WP_276234180.1">
    <property type="nucleotide sequence ID" value="NZ_CP119802.1"/>
</dbReference>
<dbReference type="PRINTS" id="PR00069">
    <property type="entry name" value="ALDKETRDTASE"/>
</dbReference>
<dbReference type="InterPro" id="IPR023210">
    <property type="entry name" value="NADP_OxRdtase_dom"/>
</dbReference>
<dbReference type="PANTHER" id="PTHR43827">
    <property type="entry name" value="2,5-DIKETO-D-GLUCONIC ACID REDUCTASE"/>
    <property type="match status" value="1"/>
</dbReference>
<proteinExistence type="inferred from homology"/>
<organism evidence="5 6">
    <name type="scientific">Halosegnis marinus</name>
    <dbReference type="NCBI Taxonomy" id="3034023"/>
    <lineage>
        <taxon>Archaea</taxon>
        <taxon>Methanobacteriati</taxon>
        <taxon>Methanobacteriota</taxon>
        <taxon>Stenosarchaea group</taxon>
        <taxon>Halobacteria</taxon>
        <taxon>Halobacteriales</taxon>
        <taxon>Natronomonadaceae</taxon>
        <taxon>Halosegnis</taxon>
    </lineage>
</organism>
<dbReference type="Pfam" id="PF00248">
    <property type="entry name" value="Aldo_ket_red"/>
    <property type="match status" value="1"/>
</dbReference>
<gene>
    <name evidence="5" type="ORF">ACFQJ4_11960</name>
</gene>
<feature type="domain" description="NADP-dependent oxidoreductase" evidence="4">
    <location>
        <begin position="8"/>
        <end position="250"/>
    </location>
</feature>